<evidence type="ECO:0000313" key="1">
    <source>
        <dbReference type="EMBL" id="QGY43017.1"/>
    </source>
</evidence>
<organism evidence="1 2">
    <name type="scientific">Maribellus comscasis</name>
    <dbReference type="NCBI Taxonomy" id="2681766"/>
    <lineage>
        <taxon>Bacteria</taxon>
        <taxon>Pseudomonadati</taxon>
        <taxon>Bacteroidota</taxon>
        <taxon>Bacteroidia</taxon>
        <taxon>Marinilabiliales</taxon>
        <taxon>Prolixibacteraceae</taxon>
        <taxon>Maribellus</taxon>
    </lineage>
</organism>
<dbReference type="AlphaFoldDB" id="A0A6I6JSB4"/>
<gene>
    <name evidence="1" type="ORF">GM418_04890</name>
</gene>
<evidence type="ECO:0000313" key="2">
    <source>
        <dbReference type="Proteomes" id="UP000428260"/>
    </source>
</evidence>
<dbReference type="EMBL" id="CP046401">
    <property type="protein sequence ID" value="QGY43017.1"/>
    <property type="molecule type" value="Genomic_DNA"/>
</dbReference>
<keyword evidence="2" id="KW-1185">Reference proteome</keyword>
<accession>A0A6I6JSB4</accession>
<reference evidence="1 2" key="1">
    <citation type="submission" date="2019-11" db="EMBL/GenBank/DDBJ databases">
        <authorList>
            <person name="Zheng R.K."/>
            <person name="Sun C.M."/>
        </authorList>
    </citation>
    <scope>NUCLEOTIDE SEQUENCE [LARGE SCALE GENOMIC DNA]</scope>
    <source>
        <strain evidence="1 2">WC007</strain>
    </source>
</reference>
<dbReference type="Proteomes" id="UP000428260">
    <property type="component" value="Chromosome"/>
</dbReference>
<sequence>MKAILIILTFIFSFCIFSSNAIKLEKVWETKAELKTPESVLYDAESDVIYVANIDGNPLEKDGNGFISILNPDGSEKDLYWIKKLNAPKGMAIFDGKLYVSDIDQLVEIDIERGKILKKYEAAGAKFLNDVAVCMNGMIFVSDSETAKIYVLNHGEFKVWMAGEPFVSPNGLFTEKGKLYVGDTNIYEIDILTQKINSIIEDTGGVDGLEKNNDGDLVFSNWPGRIFINQNGQTSKLLDSTAEEINTADIDFASKYDLILVPTFYDNHVVAYKIIN</sequence>
<dbReference type="Gene3D" id="2.120.10.30">
    <property type="entry name" value="TolB, C-terminal domain"/>
    <property type="match status" value="1"/>
</dbReference>
<protein>
    <submittedName>
        <fullName evidence="1">Uncharacterized protein</fullName>
    </submittedName>
</protein>
<dbReference type="SUPFAM" id="SSF63829">
    <property type="entry name" value="Calcium-dependent phosphotriesterase"/>
    <property type="match status" value="1"/>
</dbReference>
<name>A0A6I6JSB4_9BACT</name>
<dbReference type="RefSeq" id="WP_158863728.1">
    <property type="nucleotide sequence ID" value="NZ_CP046401.1"/>
</dbReference>
<proteinExistence type="predicted"/>
<dbReference type="KEGG" id="mcos:GM418_04890"/>
<dbReference type="InterPro" id="IPR011042">
    <property type="entry name" value="6-blade_b-propeller_TolB-like"/>
</dbReference>